<keyword evidence="5" id="KW-1185">Reference proteome</keyword>
<dbReference type="GO" id="GO:0004792">
    <property type="term" value="F:thiosulfate-cyanide sulfurtransferase activity"/>
    <property type="evidence" value="ECO:0007669"/>
    <property type="project" value="InterPro"/>
</dbReference>
<dbReference type="Gene3D" id="3.40.250.10">
    <property type="entry name" value="Rhodanese-like domain"/>
    <property type="match status" value="2"/>
</dbReference>
<dbReference type="InterPro" id="IPR001763">
    <property type="entry name" value="Rhodanese-like_dom"/>
</dbReference>
<dbReference type="EMBL" id="CP047898">
    <property type="protein sequence ID" value="QHK18961.1"/>
    <property type="molecule type" value="Genomic_DNA"/>
</dbReference>
<dbReference type="CDD" id="cd01448">
    <property type="entry name" value="TST_Repeat_1"/>
    <property type="match status" value="1"/>
</dbReference>
<gene>
    <name evidence="4" type="ORF">GU243_03390</name>
</gene>
<evidence type="ECO:0000256" key="1">
    <source>
        <dbReference type="ARBA" id="ARBA00022679"/>
    </source>
</evidence>
<dbReference type="Proteomes" id="UP000464186">
    <property type="component" value="Chromosome"/>
</dbReference>
<feature type="domain" description="Rhodanese" evidence="3">
    <location>
        <begin position="23"/>
        <end position="136"/>
    </location>
</feature>
<dbReference type="InterPro" id="IPR001307">
    <property type="entry name" value="Thiosulphate_STrfase_CS"/>
</dbReference>
<dbReference type="PROSITE" id="PS50206">
    <property type="entry name" value="RHODANESE_3"/>
    <property type="match status" value="2"/>
</dbReference>
<evidence type="ECO:0000259" key="3">
    <source>
        <dbReference type="PROSITE" id="PS50206"/>
    </source>
</evidence>
<keyword evidence="1 4" id="KW-0808">Transferase</keyword>
<dbReference type="PROSITE" id="PS00380">
    <property type="entry name" value="RHODANESE_1"/>
    <property type="match status" value="1"/>
</dbReference>
<dbReference type="Pfam" id="PF00581">
    <property type="entry name" value="Rhodanese"/>
    <property type="match status" value="2"/>
</dbReference>
<dbReference type="PANTHER" id="PTHR11364">
    <property type="entry name" value="THIOSULFATE SULFERTANSFERASE"/>
    <property type="match status" value="1"/>
</dbReference>
<proteinExistence type="predicted"/>
<dbReference type="PANTHER" id="PTHR11364:SF27">
    <property type="entry name" value="SULFURTRANSFERASE"/>
    <property type="match status" value="1"/>
</dbReference>
<dbReference type="AlphaFoldDB" id="A0A6P1NQA5"/>
<evidence type="ECO:0000256" key="2">
    <source>
        <dbReference type="ARBA" id="ARBA00022737"/>
    </source>
</evidence>
<dbReference type="KEGG" id="psey:GU243_03390"/>
<dbReference type="CDD" id="cd01449">
    <property type="entry name" value="TST_Repeat_2"/>
    <property type="match status" value="1"/>
</dbReference>
<feature type="domain" description="Rhodanese" evidence="3">
    <location>
        <begin position="164"/>
        <end position="277"/>
    </location>
</feature>
<dbReference type="InterPro" id="IPR036873">
    <property type="entry name" value="Rhodanese-like_dom_sf"/>
</dbReference>
<dbReference type="InterPro" id="IPR045078">
    <property type="entry name" value="TST/MPST-like"/>
</dbReference>
<accession>A0A6P1NQA5</accession>
<evidence type="ECO:0000313" key="5">
    <source>
        <dbReference type="Proteomes" id="UP000464186"/>
    </source>
</evidence>
<keyword evidence="2" id="KW-0677">Repeat</keyword>
<sequence>MNDSQITQEDLPPFVDAAWLEAHRSNVVTADVRWYLDGASGRTAYDGGHLPGAVFVDLDAWLSGSSGAHGLNPFPDSEVFAHGMSSLGIGDDTTVIAYDDAGGVIAARLVWMLRALGHRAALLDGGITAWTGPLETRLVEPTPAIFTPSPWPEARLAQLEDITAGAAGIIVDARNADRFDGSLQLPTDPQAGHIPGAVNVPCRGNLAPDGRLRPIAEVRRAFAKLGIEDATAVISYCGSGVTACHNLLALEHAGLGRGRLYPGGWSEYGAEPRRRAELG</sequence>
<evidence type="ECO:0000313" key="4">
    <source>
        <dbReference type="EMBL" id="QHK18961.1"/>
    </source>
</evidence>
<protein>
    <submittedName>
        <fullName evidence="4">Sulfurtransferase</fullName>
    </submittedName>
</protein>
<name>A0A6P1NQA5_9MICC</name>
<dbReference type="SMART" id="SM00450">
    <property type="entry name" value="RHOD"/>
    <property type="match status" value="2"/>
</dbReference>
<organism evidence="4 5">
    <name type="scientific">Pseudarthrobacter psychrotolerans</name>
    <dbReference type="NCBI Taxonomy" id="2697569"/>
    <lineage>
        <taxon>Bacteria</taxon>
        <taxon>Bacillati</taxon>
        <taxon>Actinomycetota</taxon>
        <taxon>Actinomycetes</taxon>
        <taxon>Micrococcales</taxon>
        <taxon>Micrococcaceae</taxon>
        <taxon>Pseudarthrobacter</taxon>
    </lineage>
</organism>
<dbReference type="SUPFAM" id="SSF52821">
    <property type="entry name" value="Rhodanese/Cell cycle control phosphatase"/>
    <property type="match status" value="2"/>
</dbReference>
<reference evidence="4 5" key="1">
    <citation type="submission" date="2020-01" db="EMBL/GenBank/DDBJ databases">
        <title>Pseudarthrobacter psychrotolerans sp. nov., isolated from antarctic soil.</title>
        <authorList>
            <person name="Shin Y."/>
            <person name="Park W."/>
        </authorList>
    </citation>
    <scope>NUCLEOTIDE SEQUENCE [LARGE SCALE GENOMIC DNA]</scope>
    <source>
        <strain evidence="4 5">YJ56</strain>
    </source>
</reference>